<feature type="binding site" description="axial binding residue" evidence="6">
    <location>
        <position position="60"/>
    </location>
    <ligand>
        <name>heme c</name>
        <dbReference type="ChEBI" id="CHEBI:61717"/>
        <label>1</label>
    </ligand>
    <ligandPart>
        <name>Fe</name>
        <dbReference type="ChEBI" id="CHEBI:18248"/>
    </ligandPart>
</feature>
<dbReference type="Pfam" id="PF02085">
    <property type="entry name" value="Cytochrom_CIII"/>
    <property type="match status" value="1"/>
</dbReference>
<keyword evidence="2 6" id="KW-0349">Heme</keyword>
<evidence type="ECO:0000259" key="7">
    <source>
        <dbReference type="Pfam" id="PF02085"/>
    </source>
</evidence>
<dbReference type="InterPro" id="IPR036280">
    <property type="entry name" value="Multihaem_cyt_sf"/>
</dbReference>
<dbReference type="GO" id="GO:0020037">
    <property type="term" value="F:heme binding"/>
    <property type="evidence" value="ECO:0007669"/>
    <property type="project" value="InterPro"/>
</dbReference>
<dbReference type="AlphaFoldDB" id="A0A177E519"/>
<name>A0A177E519_9BACT</name>
<dbReference type="CDD" id="cd08168">
    <property type="entry name" value="Cytochrom_C3"/>
    <property type="match status" value="1"/>
</dbReference>
<evidence type="ECO:0000256" key="6">
    <source>
        <dbReference type="PIRSR" id="PIRSR602322-1"/>
    </source>
</evidence>
<sequence length="126" mass="13979">MKKVLGGILGLVLGLAFYSYAVCGENGPEVITFEGGKKGAVTFNHSKHQKDYGIKCGECHHGKDHSPYKEGMKIQKCADCHNKNMENKKLNSVKKAMHKNCKSCHKAVKDKHPKAPTKCKECHVKK</sequence>
<feature type="binding site" description="axial binding residue" evidence="6">
    <location>
        <position position="122"/>
    </location>
    <ligand>
        <name>heme c</name>
        <dbReference type="ChEBI" id="CHEBI:61717"/>
        <label>1</label>
    </ligand>
    <ligandPart>
        <name>Fe</name>
        <dbReference type="ChEBI" id="CHEBI:18248"/>
    </ligandPart>
</feature>
<evidence type="ECO:0000256" key="4">
    <source>
        <dbReference type="ARBA" id="ARBA00022982"/>
    </source>
</evidence>
<feature type="binding site" description="axial binding residue" evidence="6">
    <location>
        <position position="119"/>
    </location>
    <ligand>
        <name>heme c</name>
        <dbReference type="ChEBI" id="CHEBI:61717"/>
        <label>1</label>
    </ligand>
    <ligandPart>
        <name>Fe</name>
        <dbReference type="ChEBI" id="CHEBI:18248"/>
    </ligandPart>
</feature>
<dbReference type="GO" id="GO:0046872">
    <property type="term" value="F:metal ion binding"/>
    <property type="evidence" value="ECO:0007669"/>
    <property type="project" value="UniProtKB-KW"/>
</dbReference>
<feature type="binding site" description="axial binding residue" evidence="6">
    <location>
        <position position="105"/>
    </location>
    <ligand>
        <name>heme c</name>
        <dbReference type="ChEBI" id="CHEBI:61717"/>
        <label>1</label>
    </ligand>
    <ligandPart>
        <name>Fe</name>
        <dbReference type="ChEBI" id="CHEBI:18248"/>
    </ligandPart>
</feature>
<proteinExistence type="predicted"/>
<dbReference type="EMBL" id="LSFI01000043">
    <property type="protein sequence ID" value="OAG27057.1"/>
    <property type="molecule type" value="Genomic_DNA"/>
</dbReference>
<dbReference type="SUPFAM" id="SSF48695">
    <property type="entry name" value="Multiheme cytochromes"/>
    <property type="match status" value="1"/>
</dbReference>
<dbReference type="Gene3D" id="3.90.10.10">
    <property type="entry name" value="Cytochrome C3"/>
    <property type="match status" value="1"/>
</dbReference>
<protein>
    <recommendedName>
        <fullName evidence="7">Class III cytochrome C domain-containing protein</fullName>
    </recommendedName>
</protein>
<keyword evidence="3 6" id="KW-0479">Metal-binding</keyword>
<dbReference type="Proteomes" id="UP000076964">
    <property type="component" value="Unassembled WGS sequence"/>
</dbReference>
<keyword evidence="4" id="KW-0249">Electron transport</keyword>
<dbReference type="InterPro" id="IPR002322">
    <property type="entry name" value="Cyt_c_III"/>
</dbReference>
<comment type="cofactor">
    <cofactor evidence="6">
        <name>heme c</name>
        <dbReference type="ChEBI" id="CHEBI:61717"/>
    </cofactor>
    <text evidence="6">Binds 4 heme c groups covalently per monomer.</text>
</comment>
<dbReference type="STRING" id="1795632.TH606_08930"/>
<feature type="binding site" description="axial binding residue" evidence="6">
    <location>
        <position position="104"/>
    </location>
    <ligand>
        <name>heme c</name>
        <dbReference type="ChEBI" id="CHEBI:61717"/>
        <label>1</label>
    </ligand>
    <ligandPart>
        <name>Fe</name>
        <dbReference type="ChEBI" id="CHEBI:18248"/>
    </ligandPart>
</feature>
<feature type="binding site" description="axial binding residue" evidence="6">
    <location>
        <position position="56"/>
    </location>
    <ligand>
        <name>heme c</name>
        <dbReference type="ChEBI" id="CHEBI:61717"/>
        <label>1</label>
    </ligand>
    <ligandPart>
        <name>Fe</name>
        <dbReference type="ChEBI" id="CHEBI:18248"/>
    </ligandPart>
</feature>
<evidence type="ECO:0000313" key="8">
    <source>
        <dbReference type="EMBL" id="OAG27057.1"/>
    </source>
</evidence>
<evidence type="ECO:0000256" key="5">
    <source>
        <dbReference type="ARBA" id="ARBA00023004"/>
    </source>
</evidence>
<feature type="binding site" description="axial binding residue" evidence="6">
    <location>
        <position position="101"/>
    </location>
    <ligand>
        <name>heme c</name>
        <dbReference type="ChEBI" id="CHEBI:61717"/>
        <label>1</label>
    </ligand>
    <ligandPart>
        <name>Fe</name>
        <dbReference type="ChEBI" id="CHEBI:18248"/>
    </ligandPart>
</feature>
<reference evidence="8 9" key="1">
    <citation type="submission" date="2016-02" db="EMBL/GenBank/DDBJ databases">
        <title>Draft genome sequence of Thermodesulfatator sp. S606.</title>
        <authorList>
            <person name="Lai Q."/>
            <person name="Cao J."/>
            <person name="Dupont S."/>
            <person name="Shao Z."/>
            <person name="Jebbar M."/>
            <person name="Alain K."/>
        </authorList>
    </citation>
    <scope>NUCLEOTIDE SEQUENCE [LARGE SCALE GENOMIC DNA]</scope>
    <source>
        <strain evidence="8 9">S606</strain>
    </source>
</reference>
<feature type="binding site" description="axial binding residue" evidence="6">
    <location>
        <position position="59"/>
    </location>
    <ligand>
        <name>heme c</name>
        <dbReference type="ChEBI" id="CHEBI:61717"/>
        <label>1</label>
    </ligand>
    <ligandPart>
        <name>Fe</name>
        <dbReference type="ChEBI" id="CHEBI:18248"/>
    </ligandPart>
</feature>
<feature type="binding site" description="axial binding residue" evidence="6">
    <location>
        <position position="48"/>
    </location>
    <ligand>
        <name>heme c</name>
        <dbReference type="ChEBI" id="CHEBI:61717"/>
        <label>1</label>
    </ligand>
    <ligandPart>
        <name>Fe</name>
        <dbReference type="ChEBI" id="CHEBI:18248"/>
    </ligandPart>
</feature>
<feature type="binding site" description="axial binding residue" evidence="6">
    <location>
        <position position="61"/>
    </location>
    <ligand>
        <name>heme c</name>
        <dbReference type="ChEBI" id="CHEBI:61717"/>
        <label>1</label>
    </ligand>
    <ligandPart>
        <name>Fe</name>
        <dbReference type="ChEBI" id="CHEBI:18248"/>
    </ligandPart>
</feature>
<keyword evidence="9" id="KW-1185">Reference proteome</keyword>
<evidence type="ECO:0000256" key="2">
    <source>
        <dbReference type="ARBA" id="ARBA00022617"/>
    </source>
</evidence>
<evidence type="ECO:0000256" key="1">
    <source>
        <dbReference type="ARBA" id="ARBA00022448"/>
    </source>
</evidence>
<dbReference type="PRINTS" id="PR00609">
    <property type="entry name" value="CYTOCHROMEC3"/>
</dbReference>
<accession>A0A177E519</accession>
<organism evidence="8 9">
    <name type="scientific">Thermodesulfatator autotrophicus</name>
    <dbReference type="NCBI Taxonomy" id="1795632"/>
    <lineage>
        <taxon>Bacteria</taxon>
        <taxon>Pseudomonadati</taxon>
        <taxon>Thermodesulfobacteriota</taxon>
        <taxon>Thermodesulfobacteria</taxon>
        <taxon>Thermodesulfobacteriales</taxon>
        <taxon>Thermodesulfatatoraceae</taxon>
        <taxon>Thermodesulfatator</taxon>
    </lineage>
</organism>
<keyword evidence="1" id="KW-0813">Transport</keyword>
<evidence type="ECO:0000313" key="9">
    <source>
        <dbReference type="Proteomes" id="UP000076964"/>
    </source>
</evidence>
<dbReference type="OrthoDB" id="5421852at2"/>
<dbReference type="GO" id="GO:0009055">
    <property type="term" value="F:electron transfer activity"/>
    <property type="evidence" value="ECO:0007669"/>
    <property type="project" value="InterPro"/>
</dbReference>
<gene>
    <name evidence="8" type="ORF">TH606_08930</name>
</gene>
<feature type="binding site" description="axial binding residue" evidence="6">
    <location>
        <position position="123"/>
    </location>
    <ligand>
        <name>heme c</name>
        <dbReference type="ChEBI" id="CHEBI:61717"/>
        <label>1</label>
    </ligand>
    <ligandPart>
        <name>Fe</name>
        <dbReference type="ChEBI" id="CHEBI:18248"/>
    </ligandPart>
</feature>
<dbReference type="RefSeq" id="WP_068543075.1">
    <property type="nucleotide sequence ID" value="NZ_LSFI01000043.1"/>
</dbReference>
<keyword evidence="5 6" id="KW-0408">Iron</keyword>
<feature type="domain" description="Class III cytochrome C" evidence="7">
    <location>
        <begin position="36"/>
        <end position="123"/>
    </location>
</feature>
<dbReference type="InterPro" id="IPR020942">
    <property type="entry name" value="Cyt_c_III_dom"/>
</dbReference>
<feature type="binding site" description="axial binding residue" evidence="6">
    <location>
        <position position="45"/>
    </location>
    <ligand>
        <name>heme c</name>
        <dbReference type="ChEBI" id="CHEBI:61717"/>
        <label>1</label>
    </ligand>
    <ligandPart>
        <name>Fe</name>
        <dbReference type="ChEBI" id="CHEBI:18248"/>
    </ligandPart>
</feature>
<comment type="caution">
    <text evidence="8">The sequence shown here is derived from an EMBL/GenBank/DDBJ whole genome shotgun (WGS) entry which is preliminary data.</text>
</comment>
<evidence type="ECO:0000256" key="3">
    <source>
        <dbReference type="ARBA" id="ARBA00022723"/>
    </source>
</evidence>